<proteinExistence type="inferred from homology"/>
<evidence type="ECO:0000313" key="16">
    <source>
        <dbReference type="Proteomes" id="UP000050794"/>
    </source>
</evidence>
<evidence type="ECO:0000256" key="6">
    <source>
        <dbReference type="ARBA" id="ARBA00022676"/>
    </source>
</evidence>
<keyword evidence="10 14" id="KW-1133">Transmembrane helix</keyword>
<evidence type="ECO:0000256" key="11">
    <source>
        <dbReference type="ARBA" id="ARBA00023136"/>
    </source>
</evidence>
<evidence type="ECO:0000256" key="13">
    <source>
        <dbReference type="ARBA" id="ARBA00048064"/>
    </source>
</evidence>
<dbReference type="EMBL" id="UYWY01020394">
    <property type="protein sequence ID" value="VDM41447.1"/>
    <property type="molecule type" value="Genomic_DNA"/>
</dbReference>
<dbReference type="Pfam" id="PF04922">
    <property type="entry name" value="DIE2_ALG10"/>
    <property type="match status" value="2"/>
</dbReference>
<gene>
    <name evidence="15" type="ORF">TCNE_LOCUS10126</name>
</gene>
<keyword evidence="11 14" id="KW-0472">Membrane</keyword>
<comment type="function">
    <text evidence="12">Dol-P-Glc:Glc(2)Man(9)GlcNAc(2)-PP-Dol alpha-1,2-glucosyltransferase that operates in the biosynthetic pathway of dolichol-linked oligosaccharides, the glycan precursors employed in protein asparagine (N)-glycosylation. The assembly of dolichol-linked oligosaccharides begins on the cytosolic side of the endoplasmic reticulum membrane and finishes in its lumen. The sequential addition of sugars to dolichol pyrophosphate produces dolichol-linked oligosaccharides containing fourteen sugars, including two GlcNAcs, nine mannoses and three glucoses. Once assembled, the oligosaccharide is transferred from the lipid to nascent proteins by oligosaccharyltransferases. In the lumen of the endoplasmic reticulum, adds the third and last glucose residue from dolichyl phosphate glucose (Dol-P-Glc) onto the lipid-linked oligosaccharide intermediate Glc(2)Man(9)GlcNAc(2)-PP-Dol to produce Glc(3)Man(9)GlcNAc(2)-PP-Dol.</text>
</comment>
<evidence type="ECO:0000256" key="10">
    <source>
        <dbReference type="ARBA" id="ARBA00022989"/>
    </source>
</evidence>
<evidence type="ECO:0000256" key="14">
    <source>
        <dbReference type="PIRNR" id="PIRNR028810"/>
    </source>
</evidence>
<dbReference type="PANTHER" id="PTHR12989:SF10">
    <property type="entry name" value="DOL-P-GLC:GLC(2)MAN(9)GLCNAC(2)-PP-DOL ALPHA-1,2-GLUCOSYLTRANSFERASE-RELATED"/>
    <property type="match status" value="1"/>
</dbReference>
<dbReference type="PIRSF" id="PIRSF028810">
    <property type="entry name" value="Alpha1_2_glucosyltferase_Alg10"/>
    <property type="match status" value="1"/>
</dbReference>
<keyword evidence="9" id="KW-0256">Endoplasmic reticulum</keyword>
<keyword evidence="6 14" id="KW-0328">Glycosyltransferase</keyword>
<evidence type="ECO:0000313" key="17">
    <source>
        <dbReference type="WBParaSite" id="TCNE_0001012601-mRNA-1"/>
    </source>
</evidence>
<evidence type="ECO:0000256" key="9">
    <source>
        <dbReference type="ARBA" id="ARBA00022824"/>
    </source>
</evidence>
<evidence type="ECO:0000256" key="4">
    <source>
        <dbReference type="ARBA" id="ARBA00011967"/>
    </source>
</evidence>
<evidence type="ECO:0000256" key="1">
    <source>
        <dbReference type="ARBA" id="ARBA00004477"/>
    </source>
</evidence>
<reference evidence="15 16" key="2">
    <citation type="submission" date="2018-11" db="EMBL/GenBank/DDBJ databases">
        <authorList>
            <consortium name="Pathogen Informatics"/>
        </authorList>
    </citation>
    <scope>NUCLEOTIDE SEQUENCE [LARGE SCALE GENOMIC DNA]</scope>
</reference>
<dbReference type="GO" id="GO:0005789">
    <property type="term" value="C:endoplasmic reticulum membrane"/>
    <property type="evidence" value="ECO:0007669"/>
    <property type="project" value="UniProtKB-SubCell"/>
</dbReference>
<dbReference type="WBParaSite" id="TCNE_0001012601-mRNA-1">
    <property type="protein sequence ID" value="TCNE_0001012601-mRNA-1"/>
    <property type="gene ID" value="TCNE_0001012601"/>
</dbReference>
<feature type="transmembrane region" description="Helical" evidence="14">
    <location>
        <begin position="12"/>
        <end position="34"/>
    </location>
</feature>
<dbReference type="GO" id="GO:0106073">
    <property type="term" value="F:dolichyl pyrophosphate Glc2Man9GlcNAc2 alpha-1,2-glucosyltransferase activity"/>
    <property type="evidence" value="ECO:0007669"/>
    <property type="project" value="UniProtKB-UniRule"/>
</dbReference>
<feature type="transmembrane region" description="Helical" evidence="14">
    <location>
        <begin position="397"/>
        <end position="420"/>
    </location>
</feature>
<evidence type="ECO:0000256" key="7">
    <source>
        <dbReference type="ARBA" id="ARBA00022679"/>
    </source>
</evidence>
<feature type="transmembrane region" description="Helical" evidence="14">
    <location>
        <begin position="256"/>
        <end position="281"/>
    </location>
</feature>
<evidence type="ECO:0000256" key="12">
    <source>
        <dbReference type="ARBA" id="ARBA00044727"/>
    </source>
</evidence>
<keyword evidence="16" id="KW-1185">Reference proteome</keyword>
<name>A0A183UNQ6_TOXCA</name>
<evidence type="ECO:0000256" key="8">
    <source>
        <dbReference type="ARBA" id="ARBA00022692"/>
    </source>
</evidence>
<comment type="caution">
    <text evidence="14">Lacks conserved residue(s) required for the propagation of feature annotation.</text>
</comment>
<dbReference type="PANTHER" id="PTHR12989">
    <property type="entry name" value="ALPHA-1,2-GLUCOSYLTRANSFERASE ALG10"/>
    <property type="match status" value="1"/>
</dbReference>
<evidence type="ECO:0000313" key="15">
    <source>
        <dbReference type="EMBL" id="VDM41447.1"/>
    </source>
</evidence>
<accession>A0A183UNQ6</accession>
<feature type="transmembrane region" description="Helical" evidence="14">
    <location>
        <begin position="288"/>
        <end position="306"/>
    </location>
</feature>
<dbReference type="GO" id="GO:0006488">
    <property type="term" value="P:dolichol-linked oligosaccharide biosynthetic process"/>
    <property type="evidence" value="ECO:0007669"/>
    <property type="project" value="UniProtKB-UniRule"/>
</dbReference>
<organism evidence="16 17">
    <name type="scientific">Toxocara canis</name>
    <name type="common">Canine roundworm</name>
    <dbReference type="NCBI Taxonomy" id="6265"/>
    <lineage>
        <taxon>Eukaryota</taxon>
        <taxon>Metazoa</taxon>
        <taxon>Ecdysozoa</taxon>
        <taxon>Nematoda</taxon>
        <taxon>Chromadorea</taxon>
        <taxon>Rhabditida</taxon>
        <taxon>Spirurina</taxon>
        <taxon>Ascaridomorpha</taxon>
        <taxon>Ascaridoidea</taxon>
        <taxon>Toxocaridae</taxon>
        <taxon>Toxocara</taxon>
    </lineage>
</organism>
<feature type="transmembrane region" description="Helical" evidence="14">
    <location>
        <begin position="204"/>
        <end position="236"/>
    </location>
</feature>
<comment type="subcellular location">
    <subcellularLocation>
        <location evidence="1">Endoplasmic reticulum membrane</location>
        <topology evidence="1">Multi-pass membrane protein</topology>
    </subcellularLocation>
</comment>
<dbReference type="Proteomes" id="UP000050794">
    <property type="component" value="Unassembled WGS sequence"/>
</dbReference>
<evidence type="ECO:0000256" key="5">
    <source>
        <dbReference type="ARBA" id="ARBA00018512"/>
    </source>
</evidence>
<comment type="similarity">
    <text evidence="3 14">Belongs to the ALG10 glucosyltransferase family.</text>
</comment>
<evidence type="ECO:0000256" key="3">
    <source>
        <dbReference type="ARBA" id="ARBA00010600"/>
    </source>
</evidence>
<protein>
    <recommendedName>
        <fullName evidence="5 14">Dol-P-Glc:Glc(2)Man(9)GlcNAc(2)-PP-Dol alpha-1,2-glucosyltransferase</fullName>
        <ecNumber evidence="4 14">2.4.1.256</ecNumber>
    </recommendedName>
</protein>
<feature type="transmembrane region" description="Helical" evidence="14">
    <location>
        <begin position="125"/>
        <end position="147"/>
    </location>
</feature>
<dbReference type="InterPro" id="IPR016900">
    <property type="entry name" value="Alg10"/>
</dbReference>
<evidence type="ECO:0000256" key="2">
    <source>
        <dbReference type="ARBA" id="ARBA00004922"/>
    </source>
</evidence>
<feature type="transmembrane region" description="Helical" evidence="14">
    <location>
        <begin position="360"/>
        <end position="377"/>
    </location>
</feature>
<reference evidence="17" key="1">
    <citation type="submission" date="2016-06" db="UniProtKB">
        <authorList>
            <consortium name="WormBaseParasite"/>
        </authorList>
    </citation>
    <scope>IDENTIFICATION</scope>
</reference>
<comment type="pathway">
    <text evidence="2">Protein modification; protein glycosylation.</text>
</comment>
<keyword evidence="7" id="KW-0808">Transferase</keyword>
<feature type="transmembrane region" description="Helical" evidence="14">
    <location>
        <begin position="167"/>
        <end position="192"/>
    </location>
</feature>
<keyword evidence="8 14" id="KW-0812">Transmembrane</keyword>
<sequence length="438" mass="50674">MVIASRVVFAGIYVLGATLCALHFFLVNLVYSYVPEPYMDEIFHINQTRRYCEGDYRAKWLMQDMGGPGFSDLICSWNEKITTPPALYLFTRTVFCGRERCVNTVLWPVGFIGAVQFRRLFTQSLLTSTAVLVMFLPVLYQSSLLFYTDLCSLATVLWGLSLRNTVASSLIFLVGVLTRQTNIVWAAIYGAYHLLRRIDIRHPHIIYVSTCATLLNLSPLLCLGGAFVVFFVLNGYSIVLGDRSAHDPVAHFMQLYYLFVFMCFSAAPYVLFSGAVFSAICSAMRRPIRSVLSCICIATCVYAFTMEHPYLLADNRHFTFYVWRRWFHRHWACKYVLVPVYLIAAKTLARSIRHVPRLPVLLYVIATTAVLVPARLLEPRYFIVSYVLWRLSVREKRLWIVLLEIVYQVCINFIVLYLFIDKPFEWVNQRGVKQRFMW</sequence>
<dbReference type="AlphaFoldDB" id="A0A183UNQ6"/>
<dbReference type="EC" id="2.4.1.256" evidence="4 14"/>
<comment type="catalytic activity">
    <reaction evidence="13">
        <text>an alpha-D-Glc-(1-&gt;3)-alpha-D-Glc-(1-&gt;3)-alpha-D-Man-(1-&gt;2)-alpha-D-Man-(1-&gt;2)-alpha-D-Man-(1-&gt;3)-[alpha-D-Man-(1-&gt;2)-alpha-D-Man-(1-&gt;3)-[alpha-D-Man-(1-&gt;2)-alpha-D-Man-(1-&gt;6)]-alpha-D-Man-(1-&gt;6)]-beta-D-Man-(1-&gt;4)-beta-D-GlcNAc-(1-&gt;4)-alpha-D-GlcNAc-diphospho-di-trans,poly-cis-dolichol + a di-trans,poly-cis-dolichyl beta-D-glucosyl phosphate = a alpha-D-Glc-(1-&gt;2)-alpha-D-Glc-(1-&gt;3)-alpha-D-Glc-(1-&gt;3)-alpha-D-Man-(1-&gt;2)-alpha-D-Man-(1-&gt;2)-alpha-D-Man-(1-&gt;3)-[alpha-D-Man-(1-&gt;2)-alpha-D-Man-(1-&gt;3)-[alpha-D-Man-(1-&gt;2)-alpha-D-Man-(1-&gt;6)]-alpha-D-Man-(1-&gt;6)]-beta-D-Man-(1-&gt;4)-beta-D-GlcNAc-(1-&gt;4)-alpha-D-GlcNAc-diphospho-di-trans,poly-cis-dolichol + a di-trans,poly-cis-dolichyl phosphate + H(+)</text>
        <dbReference type="Rhea" id="RHEA:29543"/>
        <dbReference type="Rhea" id="RHEA-COMP:19498"/>
        <dbReference type="Rhea" id="RHEA-COMP:19502"/>
        <dbReference type="Rhea" id="RHEA-COMP:19512"/>
        <dbReference type="Rhea" id="RHEA-COMP:19522"/>
        <dbReference type="ChEBI" id="CHEBI:15378"/>
        <dbReference type="ChEBI" id="CHEBI:57525"/>
        <dbReference type="ChEBI" id="CHEBI:57683"/>
        <dbReference type="ChEBI" id="CHEBI:132522"/>
        <dbReference type="ChEBI" id="CHEBI:132523"/>
        <dbReference type="EC" id="2.4.1.256"/>
    </reaction>
    <physiologicalReaction direction="left-to-right" evidence="13">
        <dbReference type="Rhea" id="RHEA:29544"/>
    </physiologicalReaction>
</comment>